<dbReference type="InterPro" id="IPR054539">
    <property type="entry name" value="Beta-prop_PDH"/>
</dbReference>
<dbReference type="Pfam" id="PF22807">
    <property type="entry name" value="TrAA12"/>
    <property type="match status" value="2"/>
</dbReference>
<dbReference type="Proteomes" id="UP000887540">
    <property type="component" value="Unplaced"/>
</dbReference>
<sequence length="424" mass="47571">MYFQVSLFVIHILLGDIIALRPPDSSIIPTNWTDTPTITYIRLGDLPPPYNSSSASKPAKVVPIPENPRLVVRRGFQVNIYADKLDQPRWLQLTPEGNVLVTETAANRIRLLNDTNGDGVADNFTIFADASNGLNQPFGMAFFSNYFYLGNSAEVRRYRYRNGQNRLEGNGQKIMDLPSGGHWTRNVIISSKENKLYVSVGSASNVGEEPLPRASIIRSNLDGTKKEIFAWGLRNPVGLDFHPVTGALYTTVNERDNLGDDLVPDYLTLVQKNTFYGWPYAYLSPNLPDPRMEGKRPDLVRDTKTPDVLFQSHSAALGLAFYNQTKFPKRYQNGAFVAFRGSWNRNAGTGYKIVFVSFGWNNIPRGSYEDFLDGFLIDPQGPTVWGRPVGVLVLPDGSLIFTEEGNGRIYRIDYIGKRSNRTDK</sequence>
<dbReference type="AlphaFoldDB" id="A0A914E7H3"/>
<keyword evidence="3" id="KW-1185">Reference proteome</keyword>
<name>A0A914E7H3_9BILA</name>
<protein>
    <submittedName>
        <fullName evidence="4">Glucose/Sorbosone dehydrogenase domain-containing protein</fullName>
    </submittedName>
</protein>
<dbReference type="InterPro" id="IPR011041">
    <property type="entry name" value="Quinoprot_gluc/sorb_DH_b-prop"/>
</dbReference>
<evidence type="ECO:0000259" key="2">
    <source>
        <dbReference type="Pfam" id="PF22807"/>
    </source>
</evidence>
<dbReference type="PANTHER" id="PTHR33546:SF1">
    <property type="entry name" value="LARGE, MULTIFUNCTIONAL SECRETED PROTEIN"/>
    <property type="match status" value="1"/>
</dbReference>
<keyword evidence="1" id="KW-0732">Signal</keyword>
<dbReference type="WBParaSite" id="ACRNAN_scaffold5947.g18579.t1">
    <property type="protein sequence ID" value="ACRNAN_scaffold5947.g18579.t1"/>
    <property type="gene ID" value="ACRNAN_scaffold5947.g18579"/>
</dbReference>
<evidence type="ECO:0000313" key="4">
    <source>
        <dbReference type="WBParaSite" id="ACRNAN_scaffold5947.g18579.t1"/>
    </source>
</evidence>
<dbReference type="PANTHER" id="PTHR33546">
    <property type="entry name" value="LARGE, MULTIFUNCTIONAL SECRETED PROTEIN-RELATED"/>
    <property type="match status" value="1"/>
</dbReference>
<dbReference type="InterPro" id="IPR011042">
    <property type="entry name" value="6-blade_b-propeller_TolB-like"/>
</dbReference>
<feature type="chain" id="PRO_5037734734" evidence="1">
    <location>
        <begin position="20"/>
        <end position="424"/>
    </location>
</feature>
<feature type="signal peptide" evidence="1">
    <location>
        <begin position="1"/>
        <end position="19"/>
    </location>
</feature>
<proteinExistence type="predicted"/>
<reference evidence="4" key="1">
    <citation type="submission" date="2022-11" db="UniProtKB">
        <authorList>
            <consortium name="WormBaseParasite"/>
        </authorList>
    </citation>
    <scope>IDENTIFICATION</scope>
</reference>
<dbReference type="Gene3D" id="2.120.10.30">
    <property type="entry name" value="TolB, C-terminal domain"/>
    <property type="match status" value="1"/>
</dbReference>
<organism evidence="3 4">
    <name type="scientific">Acrobeloides nanus</name>
    <dbReference type="NCBI Taxonomy" id="290746"/>
    <lineage>
        <taxon>Eukaryota</taxon>
        <taxon>Metazoa</taxon>
        <taxon>Ecdysozoa</taxon>
        <taxon>Nematoda</taxon>
        <taxon>Chromadorea</taxon>
        <taxon>Rhabditida</taxon>
        <taxon>Tylenchina</taxon>
        <taxon>Cephalobomorpha</taxon>
        <taxon>Cephaloboidea</taxon>
        <taxon>Cephalobidae</taxon>
        <taxon>Acrobeloides</taxon>
    </lineage>
</organism>
<feature type="domain" description="Pyrroloquinoline quinone-dependent pyranose dehydrogenase beta-propeller" evidence="2">
    <location>
        <begin position="71"/>
        <end position="259"/>
    </location>
</feature>
<dbReference type="SUPFAM" id="SSF50952">
    <property type="entry name" value="Soluble quinoprotein glucose dehydrogenase"/>
    <property type="match status" value="1"/>
</dbReference>
<evidence type="ECO:0000313" key="3">
    <source>
        <dbReference type="Proteomes" id="UP000887540"/>
    </source>
</evidence>
<feature type="domain" description="Pyrroloquinoline quinone-dependent pyranose dehydrogenase beta-propeller" evidence="2">
    <location>
        <begin position="303"/>
        <end position="412"/>
    </location>
</feature>
<evidence type="ECO:0000256" key="1">
    <source>
        <dbReference type="SAM" id="SignalP"/>
    </source>
</evidence>
<accession>A0A914E7H3</accession>